<feature type="region of interest" description="Disordered" evidence="4">
    <location>
        <begin position="202"/>
        <end position="249"/>
    </location>
</feature>
<dbReference type="PROSITE" id="PS50118">
    <property type="entry name" value="HMG_BOX_2"/>
    <property type="match status" value="2"/>
</dbReference>
<name>W2LJV4_PHYNI</name>
<evidence type="ECO:0000313" key="6">
    <source>
        <dbReference type="EMBL" id="ETL97656.1"/>
    </source>
</evidence>
<dbReference type="EMBL" id="KI678687">
    <property type="protein sequence ID" value="ETL97656.1"/>
    <property type="molecule type" value="Genomic_DNA"/>
</dbReference>
<feature type="domain" description="HMG box" evidence="5">
    <location>
        <begin position="156"/>
        <end position="224"/>
    </location>
</feature>
<dbReference type="FunFam" id="1.10.30.10:FF:000016">
    <property type="entry name" value="FACT complex subunit SSRP1"/>
    <property type="match status" value="1"/>
</dbReference>
<dbReference type="Gene3D" id="1.10.30.10">
    <property type="entry name" value="High mobility group box domain"/>
    <property type="match status" value="2"/>
</dbReference>
<feature type="domain" description="HMG box" evidence="5">
    <location>
        <begin position="68"/>
        <end position="136"/>
    </location>
</feature>
<feature type="DNA-binding region" description="HMG box" evidence="3">
    <location>
        <begin position="68"/>
        <end position="136"/>
    </location>
</feature>
<dbReference type="PRINTS" id="PR00886">
    <property type="entry name" value="HIGHMOBLTY12"/>
</dbReference>
<dbReference type="Proteomes" id="UP000054423">
    <property type="component" value="Unassembled WGS sequence"/>
</dbReference>
<sequence length="249" mass="29001">MRLLKKQASVAPQFTTAAVPAKPSQPASNGNNGTRRSSRTPEEGWRPHPKKDGDHTRKPRKKKDKNAPKRALSAFMFFSNDIRETVKKEMPDLQFLEISSEIGRRWKQISDEDRRPYDELAAADKRRYQEEKEDYVPDPSFESTKGSRKKKDPNAPKRALSAYFFFCNDIRQEVRDENPNKKITEIATLLAEKWRALPDKKRAKYQKLHEEAKAKYQQEMDAYNSHGAVEQHDDEEENDDDDEDEESDD</sequence>
<evidence type="ECO:0000259" key="5">
    <source>
        <dbReference type="PROSITE" id="PS50118"/>
    </source>
</evidence>
<dbReference type="Pfam" id="PF00505">
    <property type="entry name" value="HMG_box"/>
    <property type="match status" value="2"/>
</dbReference>
<dbReference type="SMART" id="SM00398">
    <property type="entry name" value="HMG"/>
    <property type="match status" value="2"/>
</dbReference>
<keyword evidence="2 3" id="KW-0539">Nucleus</keyword>
<accession>W2LJV4</accession>
<proteinExistence type="predicted"/>
<feature type="region of interest" description="Disordered" evidence="4">
    <location>
        <begin position="1"/>
        <end position="70"/>
    </location>
</feature>
<feature type="compositionally biased region" description="Polar residues" evidence="4">
    <location>
        <begin position="25"/>
        <end position="35"/>
    </location>
</feature>
<evidence type="ECO:0000256" key="4">
    <source>
        <dbReference type="SAM" id="MobiDB-lite"/>
    </source>
</evidence>
<dbReference type="GO" id="GO:0003677">
    <property type="term" value="F:DNA binding"/>
    <property type="evidence" value="ECO:0007669"/>
    <property type="project" value="UniProtKB-UniRule"/>
</dbReference>
<evidence type="ECO:0000256" key="2">
    <source>
        <dbReference type="ARBA" id="ARBA00023242"/>
    </source>
</evidence>
<dbReference type="SUPFAM" id="SSF47095">
    <property type="entry name" value="HMG-box"/>
    <property type="match status" value="2"/>
</dbReference>
<dbReference type="AlphaFoldDB" id="W2LJV4"/>
<dbReference type="PANTHER" id="PTHR48112">
    <property type="entry name" value="HIGH MOBILITY GROUP PROTEIN DSP1"/>
    <property type="match status" value="1"/>
</dbReference>
<dbReference type="VEuPathDB" id="FungiDB:PPTG_09574"/>
<feature type="compositionally biased region" description="Basic and acidic residues" evidence="4">
    <location>
        <begin position="39"/>
        <end position="56"/>
    </location>
</feature>
<evidence type="ECO:0000256" key="1">
    <source>
        <dbReference type="ARBA" id="ARBA00023125"/>
    </source>
</evidence>
<dbReference type="InterPro" id="IPR009071">
    <property type="entry name" value="HMG_box_dom"/>
</dbReference>
<dbReference type="PANTHER" id="PTHR48112:SF15">
    <property type="entry name" value="HMG BOX DOMAIN-CONTAINING PROTEIN"/>
    <property type="match status" value="1"/>
</dbReference>
<feature type="compositionally biased region" description="Basic and acidic residues" evidence="4">
    <location>
        <begin position="207"/>
        <end position="218"/>
    </location>
</feature>
<dbReference type="InterPro" id="IPR050342">
    <property type="entry name" value="HMGB"/>
</dbReference>
<feature type="region of interest" description="Disordered" evidence="4">
    <location>
        <begin position="117"/>
        <end position="156"/>
    </location>
</feature>
<evidence type="ECO:0000256" key="3">
    <source>
        <dbReference type="PROSITE-ProRule" id="PRU00267"/>
    </source>
</evidence>
<dbReference type="FunFam" id="1.10.30.10:FF:000052">
    <property type="entry name" value="Non-histone chromosomal protein 6 homolog"/>
    <property type="match status" value="1"/>
</dbReference>
<protein>
    <recommendedName>
        <fullName evidence="5">HMG box domain-containing protein</fullName>
    </recommendedName>
</protein>
<keyword evidence="1 3" id="KW-0238">DNA-binding</keyword>
<gene>
    <name evidence="6" type="ORF">L917_05098</name>
</gene>
<dbReference type="InterPro" id="IPR036910">
    <property type="entry name" value="HMG_box_dom_sf"/>
</dbReference>
<feature type="compositionally biased region" description="Basic and acidic residues" evidence="4">
    <location>
        <begin position="117"/>
        <end position="130"/>
    </location>
</feature>
<reference evidence="6" key="1">
    <citation type="submission" date="2013-11" db="EMBL/GenBank/DDBJ databases">
        <title>The Genome Sequence of Phytophthora parasitica CHvinca01.</title>
        <authorList>
            <consortium name="The Broad Institute Genomics Platform"/>
            <person name="Russ C."/>
            <person name="Tyler B."/>
            <person name="Panabieres F."/>
            <person name="Shan W."/>
            <person name="Tripathy S."/>
            <person name="Grunwald N."/>
            <person name="Machado M."/>
            <person name="Johnson C.S."/>
            <person name="Arredondo F."/>
            <person name="Hong C."/>
            <person name="Coffey M."/>
            <person name="Young S.K."/>
            <person name="Zeng Q."/>
            <person name="Gargeya S."/>
            <person name="Fitzgerald M."/>
            <person name="Abouelleil A."/>
            <person name="Alvarado L."/>
            <person name="Chapman S.B."/>
            <person name="Gainer-Dewar J."/>
            <person name="Goldberg J."/>
            <person name="Griggs A."/>
            <person name="Gujja S."/>
            <person name="Hansen M."/>
            <person name="Howarth C."/>
            <person name="Imamovic A."/>
            <person name="Ireland A."/>
            <person name="Larimer J."/>
            <person name="McCowan C."/>
            <person name="Murphy C."/>
            <person name="Pearson M."/>
            <person name="Poon T.W."/>
            <person name="Priest M."/>
            <person name="Roberts A."/>
            <person name="Saif S."/>
            <person name="Shea T."/>
            <person name="Sykes S."/>
            <person name="Wortman J."/>
            <person name="Nusbaum C."/>
            <person name="Birren B."/>
        </authorList>
    </citation>
    <scope>NUCLEOTIDE SEQUENCE [LARGE SCALE GENOMIC DNA]</scope>
    <source>
        <strain evidence="6">CHvinca01</strain>
    </source>
</reference>
<dbReference type="GO" id="GO:0005634">
    <property type="term" value="C:nucleus"/>
    <property type="evidence" value="ECO:0007669"/>
    <property type="project" value="UniProtKB-UniRule"/>
</dbReference>
<dbReference type="CDD" id="cd01390">
    <property type="entry name" value="HMG-box_NHP6-like"/>
    <property type="match status" value="1"/>
</dbReference>
<organism evidence="6">
    <name type="scientific">Phytophthora nicotianae</name>
    <name type="common">Potato buckeye rot agent</name>
    <name type="synonym">Phytophthora parasitica</name>
    <dbReference type="NCBI Taxonomy" id="4792"/>
    <lineage>
        <taxon>Eukaryota</taxon>
        <taxon>Sar</taxon>
        <taxon>Stramenopiles</taxon>
        <taxon>Oomycota</taxon>
        <taxon>Peronosporomycetes</taxon>
        <taxon>Peronosporales</taxon>
        <taxon>Peronosporaceae</taxon>
        <taxon>Phytophthora</taxon>
    </lineage>
</organism>
<dbReference type="OrthoDB" id="1919336at2759"/>
<feature type="compositionally biased region" description="Acidic residues" evidence="4">
    <location>
        <begin position="232"/>
        <end position="249"/>
    </location>
</feature>
<feature type="DNA-binding region" description="HMG box" evidence="3">
    <location>
        <begin position="156"/>
        <end position="224"/>
    </location>
</feature>